<evidence type="ECO:0008006" key="7">
    <source>
        <dbReference type="Google" id="ProtNLM"/>
    </source>
</evidence>
<proteinExistence type="inferred from homology"/>
<feature type="region of interest" description="Disordered" evidence="2">
    <location>
        <begin position="133"/>
        <end position="185"/>
    </location>
</feature>
<feature type="region of interest" description="Disordered" evidence="2">
    <location>
        <begin position="261"/>
        <end position="383"/>
    </location>
</feature>
<gene>
    <name evidence="5" type="ORF">HETIRDRAFT_474963</name>
</gene>
<feature type="domain" description="Cwf19-like protein C-terminal" evidence="3">
    <location>
        <begin position="686"/>
        <end position="802"/>
    </location>
</feature>
<sequence>MGDEGKRSTHKHSHNHKSGDHEHKSKKRHRRDGPEESRKHKKRKGKSGDKLGIVDDDIDDEDMWVEKNIDMEGERALASDIPTGESLKLTSRAYSRPDDPALAPSRVTESSLKRDDWMLEPMSSQVTVVAEKPRLQLPTGDESLTEEYGEASQNARNLGGSVDFFSAMGTEKPKRPHPDRPNLDQLHISSRELNVGLKEGRSLAEHTEPSASKSTIPGGPGSQWRMMRLRRVFETAEEENRPIEEVAVERFGSLEAYEQAKEERRILDEREGRRAERGRGQGNERERGRDGLGRGGERGFMFNDLGGSGTSSRSSSFRRPGGLGDSTPSTPTPYAAPPARQRFDSLRLPSQSGTPSAQAHTPIPSVMTPQVASTSKGRALSPSSLNKLQAKVLRAKLMSAPNAETLEKEYEEEVKKANGGSVESNDGVRTRVEVLPTLDGRGRMYDVGYGKDDGPAQPGNRKKKDKVETRDPKTGELVRYNADDDTQTLGDLLRQEKFGAGIADQKNLDMQFAKSIMSDSGFKNDLEYMDDNAERLGRQKMRSDAMKRQFAINDYKRTQKALASCPFCYGEDDSLPKAPIVALGTRVYLSCTLQEELVPGHCVIVPIQHHLTMLEGDDDVWDEVRNFMKSIMRMYAEEDKGVIFYETVITLKWQKHSYIECVPVPWEQFDVLPGYFKESIVMSEAEWSQHKKVIDFSSRSGGFRRMMVPNLPYFMVQFDHKGEKGYGHVIEGSGDGGNEEEEPMDEGEKGGGDFPRFFASEIIGNVLDLEPRRWRHPRRVDFRQNQDRVAKFKKKYEMYDWTGMIGQR</sequence>
<evidence type="ECO:0000313" key="6">
    <source>
        <dbReference type="Proteomes" id="UP000030671"/>
    </source>
</evidence>
<feature type="region of interest" description="Disordered" evidence="2">
    <location>
        <begin position="729"/>
        <end position="750"/>
    </location>
</feature>
<feature type="compositionally biased region" description="Polar residues" evidence="2">
    <location>
        <begin position="367"/>
        <end position="383"/>
    </location>
</feature>
<dbReference type="InParanoid" id="W4K710"/>
<feature type="region of interest" description="Disordered" evidence="2">
    <location>
        <begin position="1"/>
        <end position="61"/>
    </location>
</feature>
<dbReference type="Pfam" id="PF04676">
    <property type="entry name" value="CwfJ_C_2"/>
    <property type="match status" value="1"/>
</dbReference>
<dbReference type="Pfam" id="PF04677">
    <property type="entry name" value="CwfJ_C_1"/>
    <property type="match status" value="1"/>
</dbReference>
<feature type="compositionally biased region" description="Basic and acidic residues" evidence="2">
    <location>
        <begin position="261"/>
        <end position="297"/>
    </location>
</feature>
<reference evidence="5 6" key="1">
    <citation type="journal article" date="2012" name="New Phytol.">
        <title>Insight into trade-off between wood decay and parasitism from the genome of a fungal forest pathogen.</title>
        <authorList>
            <person name="Olson A."/>
            <person name="Aerts A."/>
            <person name="Asiegbu F."/>
            <person name="Belbahri L."/>
            <person name="Bouzid O."/>
            <person name="Broberg A."/>
            <person name="Canback B."/>
            <person name="Coutinho P.M."/>
            <person name="Cullen D."/>
            <person name="Dalman K."/>
            <person name="Deflorio G."/>
            <person name="van Diepen L.T."/>
            <person name="Dunand C."/>
            <person name="Duplessis S."/>
            <person name="Durling M."/>
            <person name="Gonthier P."/>
            <person name="Grimwood J."/>
            <person name="Fossdal C.G."/>
            <person name="Hansson D."/>
            <person name="Henrissat B."/>
            <person name="Hietala A."/>
            <person name="Himmelstrand K."/>
            <person name="Hoffmeister D."/>
            <person name="Hogberg N."/>
            <person name="James T.Y."/>
            <person name="Karlsson M."/>
            <person name="Kohler A."/>
            <person name="Kues U."/>
            <person name="Lee Y.H."/>
            <person name="Lin Y.C."/>
            <person name="Lind M."/>
            <person name="Lindquist E."/>
            <person name="Lombard V."/>
            <person name="Lucas S."/>
            <person name="Lunden K."/>
            <person name="Morin E."/>
            <person name="Murat C."/>
            <person name="Park J."/>
            <person name="Raffaello T."/>
            <person name="Rouze P."/>
            <person name="Salamov A."/>
            <person name="Schmutz J."/>
            <person name="Solheim H."/>
            <person name="Stahlberg J."/>
            <person name="Velez H."/>
            <person name="de Vries R.P."/>
            <person name="Wiebenga A."/>
            <person name="Woodward S."/>
            <person name="Yakovlev I."/>
            <person name="Garbelotto M."/>
            <person name="Martin F."/>
            <person name="Grigoriev I.V."/>
            <person name="Stenlid J."/>
        </authorList>
    </citation>
    <scope>NUCLEOTIDE SEQUENCE [LARGE SCALE GENOMIC DNA]</scope>
    <source>
        <strain evidence="5 6">TC 32-1</strain>
    </source>
</reference>
<dbReference type="GO" id="GO:0000398">
    <property type="term" value="P:mRNA splicing, via spliceosome"/>
    <property type="evidence" value="ECO:0007669"/>
    <property type="project" value="TreeGrafter"/>
</dbReference>
<feature type="compositionally biased region" description="Basic and acidic residues" evidence="2">
    <location>
        <begin position="441"/>
        <end position="454"/>
    </location>
</feature>
<name>W4K710_HETIT</name>
<feature type="compositionally biased region" description="Basic and acidic residues" evidence="2">
    <location>
        <begin position="465"/>
        <end position="474"/>
    </location>
</feature>
<feature type="region of interest" description="Disordered" evidence="2">
    <location>
        <begin position="441"/>
        <end position="474"/>
    </location>
</feature>
<dbReference type="InterPro" id="IPR006767">
    <property type="entry name" value="Cwf19-like_C_dom-2"/>
</dbReference>
<dbReference type="InterPro" id="IPR036265">
    <property type="entry name" value="HIT-like_sf"/>
</dbReference>
<dbReference type="PANTHER" id="PTHR12072">
    <property type="entry name" value="CWF19, CELL CYCLE CONTROL PROTEIN"/>
    <property type="match status" value="1"/>
</dbReference>
<dbReference type="OrthoDB" id="2113965at2759"/>
<feature type="region of interest" description="Disordered" evidence="2">
    <location>
        <begin position="201"/>
        <end position="223"/>
    </location>
</feature>
<dbReference type="Proteomes" id="UP000030671">
    <property type="component" value="Unassembled WGS sequence"/>
</dbReference>
<evidence type="ECO:0000256" key="2">
    <source>
        <dbReference type="SAM" id="MobiDB-lite"/>
    </source>
</evidence>
<dbReference type="AlphaFoldDB" id="W4K710"/>
<dbReference type="RefSeq" id="XP_009546176.1">
    <property type="nucleotide sequence ID" value="XM_009547881.1"/>
</dbReference>
<evidence type="ECO:0000259" key="4">
    <source>
        <dbReference type="Pfam" id="PF04677"/>
    </source>
</evidence>
<dbReference type="GeneID" id="20677593"/>
<feature type="domain" description="Cwf19-like C-terminal" evidence="4">
    <location>
        <begin position="553"/>
        <end position="677"/>
    </location>
</feature>
<dbReference type="GO" id="GO:0071014">
    <property type="term" value="C:post-mRNA release spliceosomal complex"/>
    <property type="evidence" value="ECO:0007669"/>
    <property type="project" value="TreeGrafter"/>
</dbReference>
<dbReference type="InterPro" id="IPR006768">
    <property type="entry name" value="Cwf19-like_C_dom-1"/>
</dbReference>
<dbReference type="KEGG" id="hir:HETIRDRAFT_474963"/>
<feature type="region of interest" description="Disordered" evidence="2">
    <location>
        <begin position="75"/>
        <end position="109"/>
    </location>
</feature>
<dbReference type="SUPFAM" id="SSF54197">
    <property type="entry name" value="HIT-like"/>
    <property type="match status" value="1"/>
</dbReference>
<feature type="compositionally biased region" description="Polar residues" evidence="2">
    <location>
        <begin position="348"/>
        <end position="359"/>
    </location>
</feature>
<dbReference type="FunCoup" id="W4K710">
    <property type="interactions" value="103"/>
</dbReference>
<evidence type="ECO:0000259" key="3">
    <source>
        <dbReference type="Pfam" id="PF04676"/>
    </source>
</evidence>
<evidence type="ECO:0000313" key="5">
    <source>
        <dbReference type="EMBL" id="ETW81539.1"/>
    </source>
</evidence>
<evidence type="ECO:0000256" key="1">
    <source>
        <dbReference type="ARBA" id="ARBA00006795"/>
    </source>
</evidence>
<dbReference type="InterPro" id="IPR040194">
    <property type="entry name" value="Cwf19-like"/>
</dbReference>
<dbReference type="HOGENOM" id="CLU_015540_2_0_1"/>
<dbReference type="EMBL" id="KI925458">
    <property type="protein sequence ID" value="ETW81539.1"/>
    <property type="molecule type" value="Genomic_DNA"/>
</dbReference>
<dbReference type="STRING" id="747525.W4K710"/>
<accession>W4K710</accession>
<dbReference type="Gene3D" id="3.30.428.10">
    <property type="entry name" value="HIT-like"/>
    <property type="match status" value="1"/>
</dbReference>
<feature type="compositionally biased region" description="Low complexity" evidence="2">
    <location>
        <begin position="310"/>
        <end position="329"/>
    </location>
</feature>
<dbReference type="eggNOG" id="KOG2477">
    <property type="taxonomic scope" value="Eukaryota"/>
</dbReference>
<feature type="compositionally biased region" description="Basic and acidic residues" evidence="2">
    <location>
        <begin position="171"/>
        <end position="182"/>
    </location>
</feature>
<protein>
    <recommendedName>
        <fullName evidence="7">Cwf19-like C-terminal domain-containing protein</fullName>
    </recommendedName>
</protein>
<comment type="similarity">
    <text evidence="1">Belongs to the CWF19 family.</text>
</comment>
<keyword evidence="6" id="KW-1185">Reference proteome</keyword>
<organism evidence="5 6">
    <name type="scientific">Heterobasidion irregulare (strain TC 32-1)</name>
    <dbReference type="NCBI Taxonomy" id="747525"/>
    <lineage>
        <taxon>Eukaryota</taxon>
        <taxon>Fungi</taxon>
        <taxon>Dikarya</taxon>
        <taxon>Basidiomycota</taxon>
        <taxon>Agaricomycotina</taxon>
        <taxon>Agaricomycetes</taxon>
        <taxon>Russulales</taxon>
        <taxon>Bondarzewiaceae</taxon>
        <taxon>Heterobasidion</taxon>
        <taxon>Heterobasidion annosum species complex</taxon>
    </lineage>
</organism>
<dbReference type="PANTHER" id="PTHR12072:SF5">
    <property type="entry name" value="CWF19-LIKE PROTEIN 2"/>
    <property type="match status" value="1"/>
</dbReference>